<sequence>MARPYPKEFRDRVVGPVQQRAKGVSIEKIAGDFGVHPTTVAKWIRKSDNGDGSARVNSENVVDDSDELGDLIAAIPVDDPVRQGPGKVTEPPIDPQLELLPTDSMDWEDFERLLLDLGRHELGLRSLSFFGKRGQAQKGLDVVGTNAYGTAEGIQSKRYQQFTVADLNKAVDKYTRSTVPFSLVRLVIGVGCKADDRTVVERNTALNQEHHPLEIDIWDQSRISEMLRDKPEIVIKYFGPRAAERFCVPHVLTPVEIAGPDAVATAEAVMLGPLASTDVQGLLDRAKTISANDPAGALVLYREIQSRLMGAEFPGHAAEFDNTVAMLCVRAGEEDTAIRLLMDALWSAECAGNSLQADRVAGTLRDLAGFPEFGQARIQEPRTPTLGAAFEIAEFITGHLHSPLPARIELPSEAIELVDNADRARTVLFAAERALGNDDLAWIAAHQDQIESIAAAVASSHIDVAVRLRLTVADATGEWAHLIHSARTGMQRDLKALTLARHARHKLLQASPSEADSGWQEAISEACLAKRHADAADWLYSQRFVSTRYEGIYEDKWHPLARALSNLPSRPKIVTSADDARERALAALHNDAPRVAAINLRRHLLDGIRSASIFDELEARRLLGEIYRATGDLPLAAYYTIGAGDYKEARAVAVAFGDAYHDVTEMMKSPLSWVAASALQFATEQADLIPDDQLTNVIELALSVINDVAAGKLLDSPILSPQMYLAAYGLLAALSARLPAQPAQALLDLLTDSVVVKEHHYRRTDESHVAIAAGIAHAHDGDLRTAALDQLVGLFSRAAHPFRSTARNVLIANLDHVGDRLQEMAGRGQHEAAALLGYGDPDHVSTEAAQAGAQRLCEPTKNGPNRIGTGTGAVSDSLLAAVLPIEERIACIEMLMSNAASPWEPSSNRDSYLLAASNLTDDLDEERRREFLLKAIDFAMNPPLSQADVLNGSMSSPLGAMRINDRSDCRPAAAYLAGRLAESPEEKRLIRDTALRLIGIGSDDDYRVTKTLQLVQSELGDSVGLLAQGSWTLRSLAAILWAESMEVPEYLGDALSQDPDVRVRRALASALSNTGKRQGSGAREKLLQDPRWSIRSVLQAIPSPD</sequence>
<dbReference type="InterPro" id="IPR011989">
    <property type="entry name" value="ARM-like"/>
</dbReference>
<dbReference type="AlphaFoldDB" id="A0A7I7SPC3"/>
<dbReference type="SUPFAM" id="SSF48371">
    <property type="entry name" value="ARM repeat"/>
    <property type="match status" value="1"/>
</dbReference>
<keyword evidence="2" id="KW-1185">Reference proteome</keyword>
<dbReference type="Gene3D" id="1.25.10.10">
    <property type="entry name" value="Leucine-rich Repeat Variant"/>
    <property type="match status" value="1"/>
</dbReference>
<dbReference type="KEGG" id="msar:MSAR_15060"/>
<dbReference type="EMBL" id="AP022595">
    <property type="protein sequence ID" value="BBY58370.1"/>
    <property type="molecule type" value="Genomic_DNA"/>
</dbReference>
<dbReference type="SUPFAM" id="SSF46689">
    <property type="entry name" value="Homeodomain-like"/>
    <property type="match status" value="1"/>
</dbReference>
<dbReference type="Gene3D" id="1.10.10.10">
    <property type="entry name" value="Winged helix-like DNA-binding domain superfamily/Winged helix DNA-binding domain"/>
    <property type="match status" value="1"/>
</dbReference>
<name>A0A7I7SPC3_9MYCO</name>
<dbReference type="InterPro" id="IPR009057">
    <property type="entry name" value="Homeodomain-like_sf"/>
</dbReference>
<dbReference type="InterPro" id="IPR016024">
    <property type="entry name" value="ARM-type_fold"/>
</dbReference>
<evidence type="ECO:0000313" key="1">
    <source>
        <dbReference type="EMBL" id="BBY58370.1"/>
    </source>
</evidence>
<dbReference type="InterPro" id="IPR036388">
    <property type="entry name" value="WH-like_DNA-bd_sf"/>
</dbReference>
<accession>A0A7I7SPC3</accession>
<evidence type="ECO:0000313" key="2">
    <source>
        <dbReference type="Proteomes" id="UP000466445"/>
    </source>
</evidence>
<gene>
    <name evidence="1" type="ORF">MSAR_15060</name>
</gene>
<protein>
    <submittedName>
        <fullName evidence="1">Uncharacterized protein</fullName>
    </submittedName>
</protein>
<reference evidence="1 2" key="1">
    <citation type="journal article" date="2019" name="Emerg. Microbes Infect.">
        <title>Comprehensive subspecies identification of 175 nontuberculous mycobacteria species based on 7547 genomic profiles.</title>
        <authorList>
            <person name="Matsumoto Y."/>
            <person name="Kinjo T."/>
            <person name="Motooka D."/>
            <person name="Nabeya D."/>
            <person name="Jung N."/>
            <person name="Uechi K."/>
            <person name="Horii T."/>
            <person name="Iida T."/>
            <person name="Fujita J."/>
            <person name="Nakamura S."/>
        </authorList>
    </citation>
    <scope>NUCLEOTIDE SEQUENCE [LARGE SCALE GENOMIC DNA]</scope>
    <source>
        <strain evidence="1 2">JCM 30395</strain>
    </source>
</reference>
<dbReference type="Proteomes" id="UP000466445">
    <property type="component" value="Chromosome"/>
</dbReference>
<proteinExistence type="predicted"/>
<organism evidence="1 2">
    <name type="scientific">Mycolicibacterium sarraceniae</name>
    <dbReference type="NCBI Taxonomy" id="1534348"/>
    <lineage>
        <taxon>Bacteria</taxon>
        <taxon>Bacillati</taxon>
        <taxon>Actinomycetota</taxon>
        <taxon>Actinomycetes</taxon>
        <taxon>Mycobacteriales</taxon>
        <taxon>Mycobacteriaceae</taxon>
        <taxon>Mycolicibacterium</taxon>
    </lineage>
</organism>